<feature type="chain" id="PRO_5046752151" evidence="2">
    <location>
        <begin position="21"/>
        <end position="138"/>
    </location>
</feature>
<keyword evidence="1" id="KW-0812">Transmembrane</keyword>
<proteinExistence type="predicted"/>
<keyword evidence="2" id="KW-0732">Signal</keyword>
<comment type="caution">
    <text evidence="3">The sequence shown here is derived from an EMBL/GenBank/DDBJ whole genome shotgun (WGS) entry which is preliminary data.</text>
</comment>
<accession>A0ABV7T8Q4</accession>
<evidence type="ECO:0000313" key="3">
    <source>
        <dbReference type="EMBL" id="MFC3608715.1"/>
    </source>
</evidence>
<sequence length="138" mass="14685">MRKGMRLVSAVLAASLLAQLAGCGTLFYPDRRGQIDGRIDPAVAALNAVGLLFYLVPGLVAFAIDFTTGAIYLPNSRYSLSPQELQEVIGADGQVDGARLKALIERETGHSLPLDDPRLIQHQGGLEQLAAYGLRPAA</sequence>
<organism evidence="3 4">
    <name type="scientific">Stutzerimonas tarimensis</name>
    <dbReference type="NCBI Taxonomy" id="1507735"/>
    <lineage>
        <taxon>Bacteria</taxon>
        <taxon>Pseudomonadati</taxon>
        <taxon>Pseudomonadota</taxon>
        <taxon>Gammaproteobacteria</taxon>
        <taxon>Pseudomonadales</taxon>
        <taxon>Pseudomonadaceae</taxon>
        <taxon>Stutzerimonas</taxon>
    </lineage>
</organism>
<name>A0ABV7T8Q4_9GAMM</name>
<protein>
    <submittedName>
        <fullName evidence="3">Polyribonucleotide nucleotidyltransferase</fullName>
    </submittedName>
</protein>
<keyword evidence="1" id="KW-0472">Membrane</keyword>
<gene>
    <name evidence="3" type="ORF">ACFOMF_13080</name>
</gene>
<feature type="signal peptide" evidence="2">
    <location>
        <begin position="1"/>
        <end position="20"/>
    </location>
</feature>
<feature type="transmembrane region" description="Helical" evidence="1">
    <location>
        <begin position="51"/>
        <end position="73"/>
    </location>
</feature>
<keyword evidence="1" id="KW-1133">Transmembrane helix</keyword>
<keyword evidence="4" id="KW-1185">Reference proteome</keyword>
<evidence type="ECO:0000256" key="1">
    <source>
        <dbReference type="SAM" id="Phobius"/>
    </source>
</evidence>
<dbReference type="Proteomes" id="UP001595630">
    <property type="component" value="Unassembled WGS sequence"/>
</dbReference>
<evidence type="ECO:0000256" key="2">
    <source>
        <dbReference type="SAM" id="SignalP"/>
    </source>
</evidence>
<dbReference type="RefSeq" id="WP_386365506.1">
    <property type="nucleotide sequence ID" value="NZ_JBHRXZ010000022.1"/>
</dbReference>
<evidence type="ECO:0000313" key="4">
    <source>
        <dbReference type="Proteomes" id="UP001595630"/>
    </source>
</evidence>
<dbReference type="EMBL" id="JBHRXZ010000022">
    <property type="protein sequence ID" value="MFC3608715.1"/>
    <property type="molecule type" value="Genomic_DNA"/>
</dbReference>
<reference evidence="4" key="1">
    <citation type="journal article" date="2019" name="Int. J. Syst. Evol. Microbiol.">
        <title>The Global Catalogue of Microorganisms (GCM) 10K type strain sequencing project: providing services to taxonomists for standard genome sequencing and annotation.</title>
        <authorList>
            <consortium name="The Broad Institute Genomics Platform"/>
            <consortium name="The Broad Institute Genome Sequencing Center for Infectious Disease"/>
            <person name="Wu L."/>
            <person name="Ma J."/>
        </authorList>
    </citation>
    <scope>NUCLEOTIDE SEQUENCE [LARGE SCALE GENOMIC DNA]</scope>
    <source>
        <strain evidence="4">KCTC 42447</strain>
    </source>
</reference>